<dbReference type="InterPro" id="IPR034646">
    <property type="entry name" value="ADCK3_dom"/>
</dbReference>
<evidence type="ECO:0000313" key="7">
    <source>
        <dbReference type="Proteomes" id="UP000503308"/>
    </source>
</evidence>
<evidence type="ECO:0000256" key="4">
    <source>
        <dbReference type="ARBA" id="ARBA00022840"/>
    </source>
</evidence>
<evidence type="ECO:0000256" key="2">
    <source>
        <dbReference type="ARBA" id="ARBA00022679"/>
    </source>
</evidence>
<keyword evidence="7" id="KW-1185">Reference proteome</keyword>
<keyword evidence="3" id="KW-0547">Nucleotide-binding</keyword>
<dbReference type="InterPro" id="IPR051409">
    <property type="entry name" value="Atypical_kinase_ADCK"/>
</dbReference>
<protein>
    <submittedName>
        <fullName evidence="6">AarF/ABC1/UbiB kinase family protein</fullName>
    </submittedName>
</protein>
<dbReference type="EMBL" id="CP048788">
    <property type="protein sequence ID" value="QJF51650.1"/>
    <property type="molecule type" value="Genomic_DNA"/>
</dbReference>
<dbReference type="PANTHER" id="PTHR43851:SF3">
    <property type="entry name" value="COENZYME Q8"/>
    <property type="match status" value="1"/>
</dbReference>
<dbReference type="KEGG" id="rpon:G3256_11005"/>
<keyword evidence="6" id="KW-0418">Kinase</keyword>
<dbReference type="CDD" id="cd13970">
    <property type="entry name" value="ABC1_ADCK3"/>
    <property type="match status" value="1"/>
</dbReference>
<sequence length="443" mass="49281">MEHDRHKPRGIRVPDGRITRLSRLSGMALGVAGNVAVNGGRQWLGGARPGIDRLLLTPSNVTRITKELARMRGAAMKMGQLLSMESGEVLSPELAEILGHLRNDAHFMPPRQLKEVLIRNWGPQFMKRFARFDVRPVAAASIGQVHRAQTKDGRDVAIKVQYPGVRRSIDSDVSNVAMLMRMSGLLPRALDLGPLLDEARRQLHEEADYAREGQMLAEFGDLLADQTHLHVPRLQEDLTTPDILGMSFAPGIPVDQLAEADQETRDQVAAWLIDLMLRELFEFGLMQTDPNFANYSYDAEENRVVLLDFGATRRLPETLAGRYRALFEAGMSGETEAALRAMTDIGFIKEDTAPHHREAIAEMFSIAMGPLRTGGVFDFAGSDLADRLRQKGMEFAAGRDFWVIPPADTLFVQRKIGGVFLLAGRLRARVDLDAIIDRIRATD</sequence>
<evidence type="ECO:0000256" key="3">
    <source>
        <dbReference type="ARBA" id="ARBA00022741"/>
    </source>
</evidence>
<accession>A0A858STK7</accession>
<feature type="domain" description="ABC1 atypical kinase-like" evidence="5">
    <location>
        <begin position="101"/>
        <end position="338"/>
    </location>
</feature>
<comment type="similarity">
    <text evidence="1">Belongs to the protein kinase superfamily. ADCK protein kinase family.</text>
</comment>
<dbReference type="InterPro" id="IPR004147">
    <property type="entry name" value="ABC1_dom"/>
</dbReference>
<keyword evidence="2" id="KW-0808">Transferase</keyword>
<evidence type="ECO:0000313" key="6">
    <source>
        <dbReference type="EMBL" id="QJF51650.1"/>
    </source>
</evidence>
<proteinExistence type="inferred from homology"/>
<keyword evidence="4" id="KW-0067">ATP-binding</keyword>
<evidence type="ECO:0000259" key="5">
    <source>
        <dbReference type="Pfam" id="PF03109"/>
    </source>
</evidence>
<dbReference type="GO" id="GO:0005524">
    <property type="term" value="F:ATP binding"/>
    <property type="evidence" value="ECO:0007669"/>
    <property type="project" value="UniProtKB-KW"/>
</dbReference>
<dbReference type="RefSeq" id="WP_169640867.1">
    <property type="nucleotide sequence ID" value="NZ_CP048788.1"/>
</dbReference>
<evidence type="ECO:0000256" key="1">
    <source>
        <dbReference type="ARBA" id="ARBA00009670"/>
    </source>
</evidence>
<dbReference type="SUPFAM" id="SSF56112">
    <property type="entry name" value="Protein kinase-like (PK-like)"/>
    <property type="match status" value="1"/>
</dbReference>
<dbReference type="GO" id="GO:0016301">
    <property type="term" value="F:kinase activity"/>
    <property type="evidence" value="ECO:0007669"/>
    <property type="project" value="UniProtKB-KW"/>
</dbReference>
<dbReference type="AlphaFoldDB" id="A0A858STK7"/>
<dbReference type="Pfam" id="PF03109">
    <property type="entry name" value="ABC1"/>
    <property type="match status" value="1"/>
</dbReference>
<gene>
    <name evidence="6" type="ORF">G3256_11005</name>
</gene>
<dbReference type="InterPro" id="IPR011009">
    <property type="entry name" value="Kinase-like_dom_sf"/>
</dbReference>
<dbReference type="PANTHER" id="PTHR43851">
    <property type="match status" value="1"/>
</dbReference>
<dbReference type="Proteomes" id="UP000503308">
    <property type="component" value="Chromosome"/>
</dbReference>
<dbReference type="GO" id="GO:0006744">
    <property type="term" value="P:ubiquinone biosynthetic process"/>
    <property type="evidence" value="ECO:0007669"/>
    <property type="project" value="TreeGrafter"/>
</dbReference>
<reference evidence="6 7" key="1">
    <citation type="submission" date="2020-02" db="EMBL/GenBank/DDBJ databases">
        <title>Genome sequence of Roseobacter ponti.</title>
        <authorList>
            <person name="Hollensteiner J."/>
            <person name="Schneider D."/>
            <person name="Poehlein A."/>
            <person name="Daniel R."/>
        </authorList>
    </citation>
    <scope>NUCLEOTIDE SEQUENCE [LARGE SCALE GENOMIC DNA]</scope>
    <source>
        <strain evidence="6 7">DSM 106830</strain>
    </source>
</reference>
<name>A0A858STK7_9RHOB</name>
<organism evidence="6 7">
    <name type="scientific">Roseobacter ponti</name>
    <dbReference type="NCBI Taxonomy" id="1891787"/>
    <lineage>
        <taxon>Bacteria</taxon>
        <taxon>Pseudomonadati</taxon>
        <taxon>Pseudomonadota</taxon>
        <taxon>Alphaproteobacteria</taxon>
        <taxon>Rhodobacterales</taxon>
        <taxon>Roseobacteraceae</taxon>
        <taxon>Roseobacter</taxon>
    </lineage>
</organism>